<evidence type="ECO:0000313" key="1">
    <source>
        <dbReference type="EMBL" id="VDM70532.1"/>
    </source>
</evidence>
<feature type="non-terminal residue" evidence="1">
    <location>
        <position position="237"/>
    </location>
</feature>
<organism evidence="1 2">
    <name type="scientific">Strongylus vulgaris</name>
    <name type="common">Blood worm</name>
    <dbReference type="NCBI Taxonomy" id="40348"/>
    <lineage>
        <taxon>Eukaryota</taxon>
        <taxon>Metazoa</taxon>
        <taxon>Ecdysozoa</taxon>
        <taxon>Nematoda</taxon>
        <taxon>Chromadorea</taxon>
        <taxon>Rhabditida</taxon>
        <taxon>Rhabditina</taxon>
        <taxon>Rhabditomorpha</taxon>
        <taxon>Strongyloidea</taxon>
        <taxon>Strongylidae</taxon>
        <taxon>Strongylus</taxon>
    </lineage>
</organism>
<sequence length="237" mass="26464">MEVPFKPPESGCANAIAHHLLACAIFQSDVYDECDTVLLEREFQIYRSYPTLGMTIVQLVAEIAAGMDKKTFKSKILPTIRNYLETALTSSSVEFVYLALLLKDRFPSYIADCVSFVQKDGTCTFSDDDLTFLVLIIKKCDSSALEPFLKLLLTSARASGQFSLVYKNVVEKWCTSGDESKVLERIFDTAKLTLSIGEGSYDEVLAVFSPLLLKRITQVARGKKNAQQRLMHGKVSF</sequence>
<dbReference type="Proteomes" id="UP000270094">
    <property type="component" value="Unassembled WGS sequence"/>
</dbReference>
<protein>
    <submittedName>
        <fullName evidence="1">Uncharacterized protein</fullName>
    </submittedName>
</protein>
<accession>A0A3P7KTF5</accession>
<proteinExistence type="predicted"/>
<name>A0A3P7KTF5_STRVU</name>
<evidence type="ECO:0000313" key="2">
    <source>
        <dbReference type="Proteomes" id="UP000270094"/>
    </source>
</evidence>
<gene>
    <name evidence="1" type="ORF">SVUK_LOCUS5530</name>
</gene>
<keyword evidence="2" id="KW-1185">Reference proteome</keyword>
<reference evidence="1 2" key="1">
    <citation type="submission" date="2018-11" db="EMBL/GenBank/DDBJ databases">
        <authorList>
            <consortium name="Pathogen Informatics"/>
        </authorList>
    </citation>
    <scope>NUCLEOTIDE SEQUENCE [LARGE SCALE GENOMIC DNA]</scope>
</reference>
<dbReference type="AlphaFoldDB" id="A0A3P7KTF5"/>
<dbReference type="EMBL" id="UYYB01016497">
    <property type="protein sequence ID" value="VDM70532.1"/>
    <property type="molecule type" value="Genomic_DNA"/>
</dbReference>
<dbReference type="OrthoDB" id="342531at2759"/>